<dbReference type="CDD" id="cd03785">
    <property type="entry name" value="GT28_MurG"/>
    <property type="match status" value="1"/>
</dbReference>
<gene>
    <name evidence="10" type="primary">murG</name>
    <name evidence="13" type="ORF">SAMN05443292_2008</name>
</gene>
<evidence type="ECO:0000256" key="3">
    <source>
        <dbReference type="ARBA" id="ARBA00022676"/>
    </source>
</evidence>
<keyword evidence="5 10" id="KW-0133">Cell shape</keyword>
<evidence type="ECO:0000256" key="5">
    <source>
        <dbReference type="ARBA" id="ARBA00022960"/>
    </source>
</evidence>
<comment type="pathway">
    <text evidence="10">Cell wall biogenesis; peptidoglycan biosynthesis.</text>
</comment>
<evidence type="ECO:0000256" key="8">
    <source>
        <dbReference type="ARBA" id="ARBA00023306"/>
    </source>
</evidence>
<feature type="binding site" evidence="10">
    <location>
        <begin position="30"/>
        <end position="32"/>
    </location>
    <ligand>
        <name>UDP-N-acetyl-alpha-D-glucosamine</name>
        <dbReference type="ChEBI" id="CHEBI:57705"/>
    </ligand>
</feature>
<keyword evidence="2 10" id="KW-0132">Cell division</keyword>
<feature type="binding site" evidence="10">
    <location>
        <position position="217"/>
    </location>
    <ligand>
        <name>UDP-N-acetyl-alpha-D-glucosamine</name>
        <dbReference type="ChEBI" id="CHEBI:57705"/>
    </ligand>
</feature>
<dbReference type="EMBL" id="FOQT01000003">
    <property type="protein sequence ID" value="SFI26580.1"/>
    <property type="molecule type" value="Genomic_DNA"/>
</dbReference>
<evidence type="ECO:0000256" key="6">
    <source>
        <dbReference type="ARBA" id="ARBA00022984"/>
    </source>
</evidence>
<dbReference type="InterPro" id="IPR007235">
    <property type="entry name" value="Glyco_trans_28_C"/>
</dbReference>
<comment type="similarity">
    <text evidence="10">Belongs to the glycosyltransferase 28 family. MurG subfamily.</text>
</comment>
<sequence>MTENRNIESNEISPFGGKGDFRVLMSGGGTGGHIFPAIAIAQEIQKRFPETEFLFIGAQNKMEMEKVPQAGFKIEGLNIAGFDRGNKLKNISLPYKVISSLLKVKNIIKQFKPDFAIGTGGFASAPALYVASNLGVKTFIQEQNSLPGKSNQFLAKKAQAVFTAYPKMESFFEKSQTFFLGNPVRETIVNDLIDSKTAKEKLGLNPQILTILSVGGSLGSRTINNAWKDNLEKLKGTGFQLIWQTGKTDYEKIVVSCQLSVDGKTDNQQPTTDNQITIKEFISDMALHYSAADVIVSRAGAIAISELAIAKKPLILVPLPTAAEDHQTKNALTLVEKNAAKMVKDTEMKDKFWPTLMEICENENLRKTMSENLEDFAKPNATQEIVDEILKIINN</sequence>
<accession>A0A1I3GT59</accession>
<keyword evidence="9 10" id="KW-0961">Cell wall biogenesis/degradation</keyword>
<dbReference type="HAMAP" id="MF_00033">
    <property type="entry name" value="MurG"/>
    <property type="match status" value="1"/>
</dbReference>
<feature type="binding site" evidence="10">
    <location>
        <position position="327"/>
    </location>
    <ligand>
        <name>UDP-N-acetyl-alpha-D-glucosamine</name>
        <dbReference type="ChEBI" id="CHEBI:57705"/>
    </ligand>
</feature>
<dbReference type="GO" id="GO:0005886">
    <property type="term" value="C:plasma membrane"/>
    <property type="evidence" value="ECO:0007669"/>
    <property type="project" value="UniProtKB-SubCell"/>
</dbReference>
<keyword evidence="14" id="KW-1185">Reference proteome</keyword>
<comment type="catalytic activity">
    <reaction evidence="10">
        <text>di-trans,octa-cis-undecaprenyl diphospho-N-acetyl-alpha-D-muramoyl-L-alanyl-D-glutamyl-meso-2,6-diaminopimeloyl-D-alanyl-D-alanine + UDP-N-acetyl-alpha-D-glucosamine = di-trans,octa-cis-undecaprenyl diphospho-[N-acetyl-alpha-D-glucosaminyl-(1-&gt;4)]-N-acetyl-alpha-D-muramoyl-L-alanyl-D-glutamyl-meso-2,6-diaminopimeloyl-D-alanyl-D-alanine + UDP + H(+)</text>
        <dbReference type="Rhea" id="RHEA:31227"/>
        <dbReference type="ChEBI" id="CHEBI:15378"/>
        <dbReference type="ChEBI" id="CHEBI:57705"/>
        <dbReference type="ChEBI" id="CHEBI:58223"/>
        <dbReference type="ChEBI" id="CHEBI:61387"/>
        <dbReference type="ChEBI" id="CHEBI:61388"/>
        <dbReference type="EC" id="2.4.1.227"/>
    </reaction>
</comment>
<dbReference type="NCBIfam" id="TIGR01133">
    <property type="entry name" value="murG"/>
    <property type="match status" value="1"/>
</dbReference>
<reference evidence="13 14" key="1">
    <citation type="submission" date="2016-10" db="EMBL/GenBank/DDBJ databases">
        <authorList>
            <person name="de Groot N.N."/>
        </authorList>
    </citation>
    <scope>NUCLEOTIDE SEQUENCE [LARGE SCALE GENOMIC DNA]</scope>
    <source>
        <strain evidence="13 14">DSM 26000</strain>
    </source>
</reference>
<dbReference type="PANTHER" id="PTHR21015:SF22">
    <property type="entry name" value="GLYCOSYLTRANSFERASE"/>
    <property type="match status" value="1"/>
</dbReference>
<keyword evidence="6 10" id="KW-0573">Peptidoglycan synthesis</keyword>
<keyword evidence="8 10" id="KW-0131">Cell cycle</keyword>
<feature type="binding site" evidence="10">
    <location>
        <position position="144"/>
    </location>
    <ligand>
        <name>UDP-N-acetyl-alpha-D-glucosamine</name>
        <dbReference type="ChEBI" id="CHEBI:57705"/>
    </ligand>
</feature>
<proteinExistence type="inferred from homology"/>
<evidence type="ECO:0000313" key="14">
    <source>
        <dbReference type="Proteomes" id="UP000198931"/>
    </source>
</evidence>
<evidence type="ECO:0000259" key="11">
    <source>
        <dbReference type="Pfam" id="PF03033"/>
    </source>
</evidence>
<evidence type="ECO:0000256" key="4">
    <source>
        <dbReference type="ARBA" id="ARBA00022679"/>
    </source>
</evidence>
<comment type="subcellular location">
    <subcellularLocation>
        <location evidence="10">Cell membrane</location>
        <topology evidence="10">Peripheral membrane protein</topology>
        <orientation evidence="10">Cytoplasmic side</orientation>
    </subcellularLocation>
</comment>
<name>A0A1I3GT59_9FLAO</name>
<evidence type="ECO:0000313" key="13">
    <source>
        <dbReference type="EMBL" id="SFI26580.1"/>
    </source>
</evidence>
<evidence type="ECO:0000256" key="9">
    <source>
        <dbReference type="ARBA" id="ARBA00023316"/>
    </source>
</evidence>
<feature type="domain" description="Glycosyltransferase family 28 N-terminal" evidence="11">
    <location>
        <begin position="23"/>
        <end position="163"/>
    </location>
</feature>
<dbReference type="OrthoDB" id="9808936at2"/>
<keyword evidence="3 10" id="KW-0328">Glycosyltransferase</keyword>
<evidence type="ECO:0000259" key="12">
    <source>
        <dbReference type="Pfam" id="PF04101"/>
    </source>
</evidence>
<organism evidence="13 14">
    <name type="scientific">Halpernia frigidisoli</name>
    <dbReference type="NCBI Taxonomy" id="1125876"/>
    <lineage>
        <taxon>Bacteria</taxon>
        <taxon>Pseudomonadati</taxon>
        <taxon>Bacteroidota</taxon>
        <taxon>Flavobacteriia</taxon>
        <taxon>Flavobacteriales</taxon>
        <taxon>Weeksellaceae</taxon>
        <taxon>Chryseobacterium group</taxon>
        <taxon>Halpernia</taxon>
    </lineage>
</organism>
<dbReference type="SUPFAM" id="SSF53756">
    <property type="entry name" value="UDP-Glycosyltransferase/glycogen phosphorylase"/>
    <property type="match status" value="1"/>
</dbReference>
<dbReference type="PANTHER" id="PTHR21015">
    <property type="entry name" value="UDP-N-ACETYLGLUCOSAMINE--N-ACETYLMURAMYL-(PENTAPEPTIDE) PYROPHOSPHORYL-UNDECAPRENOL N-ACETYLGLUCOSAMINE TRANSFERASE 1"/>
    <property type="match status" value="1"/>
</dbReference>
<dbReference type="AlphaFoldDB" id="A0A1I3GT59"/>
<keyword evidence="1 10" id="KW-1003">Cell membrane</keyword>
<feature type="domain" description="Glycosyl transferase family 28 C-terminal" evidence="12">
    <location>
        <begin position="210"/>
        <end position="383"/>
    </location>
</feature>
<dbReference type="UniPathway" id="UPA00219"/>
<dbReference type="GO" id="GO:0071555">
    <property type="term" value="P:cell wall organization"/>
    <property type="evidence" value="ECO:0007669"/>
    <property type="project" value="UniProtKB-KW"/>
</dbReference>
<dbReference type="GO" id="GO:0051301">
    <property type="term" value="P:cell division"/>
    <property type="evidence" value="ECO:0007669"/>
    <property type="project" value="UniProtKB-KW"/>
</dbReference>
<dbReference type="Pfam" id="PF03033">
    <property type="entry name" value="Glyco_transf_28"/>
    <property type="match status" value="1"/>
</dbReference>
<dbReference type="InterPro" id="IPR004276">
    <property type="entry name" value="GlycoTrans_28_N"/>
</dbReference>
<dbReference type="GO" id="GO:0008360">
    <property type="term" value="P:regulation of cell shape"/>
    <property type="evidence" value="ECO:0007669"/>
    <property type="project" value="UniProtKB-KW"/>
</dbReference>
<keyword evidence="7 10" id="KW-0472">Membrane</keyword>
<dbReference type="GO" id="GO:0009252">
    <property type="term" value="P:peptidoglycan biosynthetic process"/>
    <property type="evidence" value="ECO:0007669"/>
    <property type="project" value="UniProtKB-UniRule"/>
</dbReference>
<keyword evidence="4 10" id="KW-0808">Transferase</keyword>
<feature type="binding site" evidence="10">
    <location>
        <position position="185"/>
    </location>
    <ligand>
        <name>UDP-N-acetyl-alpha-D-glucosamine</name>
        <dbReference type="ChEBI" id="CHEBI:57705"/>
    </ligand>
</feature>
<feature type="binding site" evidence="10">
    <location>
        <position position="282"/>
    </location>
    <ligand>
        <name>UDP-N-acetyl-alpha-D-glucosamine</name>
        <dbReference type="ChEBI" id="CHEBI:57705"/>
    </ligand>
</feature>
<evidence type="ECO:0000256" key="10">
    <source>
        <dbReference type="HAMAP-Rule" id="MF_00033"/>
    </source>
</evidence>
<comment type="function">
    <text evidence="10">Cell wall formation. Catalyzes the transfer of a GlcNAc subunit on undecaprenyl-pyrophosphoryl-MurNAc-pentapeptide (lipid intermediate I) to form undecaprenyl-pyrophosphoryl-MurNAc-(pentapeptide)GlcNAc (lipid intermediate II).</text>
</comment>
<protein>
    <recommendedName>
        <fullName evidence="10">UDP-N-acetylglucosamine--N-acetylmuramyl-(pentapeptide) pyrophosphoryl-undecaprenol N-acetylglucosamine transferase</fullName>
        <ecNumber evidence="10">2.4.1.227</ecNumber>
    </recommendedName>
    <alternativeName>
        <fullName evidence="10">Undecaprenyl-PP-MurNAc-pentapeptide-UDPGlcNAc GlcNAc transferase</fullName>
    </alternativeName>
</protein>
<dbReference type="GO" id="GO:0051991">
    <property type="term" value="F:UDP-N-acetyl-D-glucosamine:N-acetylmuramoyl-L-alanyl-D-glutamyl-meso-2,6-diaminopimelyl-D-alanyl-D-alanine-diphosphoundecaprenol 4-beta-N-acetylglucosaminlytransferase activity"/>
    <property type="evidence" value="ECO:0007669"/>
    <property type="project" value="RHEA"/>
</dbReference>
<dbReference type="GO" id="GO:0005975">
    <property type="term" value="P:carbohydrate metabolic process"/>
    <property type="evidence" value="ECO:0007669"/>
    <property type="project" value="InterPro"/>
</dbReference>
<evidence type="ECO:0000256" key="2">
    <source>
        <dbReference type="ARBA" id="ARBA00022618"/>
    </source>
</evidence>
<dbReference type="InterPro" id="IPR006009">
    <property type="entry name" value="GlcNAc_MurG"/>
</dbReference>
<comment type="caution">
    <text evidence="10">Lacks conserved residue(s) required for the propagation of feature annotation.</text>
</comment>
<dbReference type="STRING" id="1125876.SAMN05443292_2008"/>
<dbReference type="EC" id="2.4.1.227" evidence="10"/>
<dbReference type="Gene3D" id="3.40.50.2000">
    <property type="entry name" value="Glycogen Phosphorylase B"/>
    <property type="match status" value="2"/>
</dbReference>
<evidence type="ECO:0000256" key="7">
    <source>
        <dbReference type="ARBA" id="ARBA00023136"/>
    </source>
</evidence>
<dbReference type="Proteomes" id="UP000198931">
    <property type="component" value="Unassembled WGS sequence"/>
</dbReference>
<dbReference type="GO" id="GO:0050511">
    <property type="term" value="F:undecaprenyldiphospho-muramoylpentapeptide beta-N-acetylglucosaminyltransferase activity"/>
    <property type="evidence" value="ECO:0007669"/>
    <property type="project" value="UniProtKB-UniRule"/>
</dbReference>
<evidence type="ECO:0000256" key="1">
    <source>
        <dbReference type="ARBA" id="ARBA00022475"/>
    </source>
</evidence>
<dbReference type="Pfam" id="PF04101">
    <property type="entry name" value="Glyco_tran_28_C"/>
    <property type="match status" value="1"/>
</dbReference>